<dbReference type="PANTHER" id="PTHR36791:SF2">
    <property type="entry name" value="OS03G0363400 PROTEIN"/>
    <property type="match status" value="1"/>
</dbReference>
<evidence type="ECO:0000313" key="1">
    <source>
        <dbReference type="EMBL" id="OKH40102.1"/>
    </source>
</evidence>
<dbReference type="AlphaFoldDB" id="A0A1U7IRV6"/>
<dbReference type="Pfam" id="PF03692">
    <property type="entry name" value="CxxCxxCC"/>
    <property type="match status" value="1"/>
</dbReference>
<evidence type="ECO:0000313" key="2">
    <source>
        <dbReference type="Proteomes" id="UP000185860"/>
    </source>
</evidence>
<dbReference type="STRING" id="454136.NIES2119_04040"/>
<proteinExistence type="predicted"/>
<protein>
    <submittedName>
        <fullName evidence="1">Zinc/iron-chelating domain-containing protein</fullName>
    </submittedName>
</protein>
<dbReference type="PANTHER" id="PTHR36791">
    <property type="entry name" value="OS03G0363400 PROTEIN"/>
    <property type="match status" value="1"/>
</dbReference>
<name>A0A1U7IRV6_9CYAN</name>
<sequence length="116" mass="13605">MATWCCVKGCGACCYLEPSERPDLEEYLTPEELEQYLSMVGEGGWCINFDRTNCECRIYSNRPRFCRVEPETFRDMYAIEPEELNDFAIECCQEHISDIYGADSPEMQHFNQKVEF</sequence>
<comment type="caution">
    <text evidence="1">The sequence shown here is derived from an EMBL/GenBank/DDBJ whole genome shotgun (WGS) entry which is preliminary data.</text>
</comment>
<gene>
    <name evidence="1" type="ORF">NIES2119_04040</name>
</gene>
<dbReference type="OrthoDB" id="486823at2"/>
<dbReference type="EMBL" id="MRCE01000003">
    <property type="protein sequence ID" value="OKH40102.1"/>
    <property type="molecule type" value="Genomic_DNA"/>
</dbReference>
<organism evidence="1 2">
    <name type="scientific">[Phormidium ambiguum] IAM M-71</name>
    <dbReference type="NCBI Taxonomy" id="454136"/>
    <lineage>
        <taxon>Bacteria</taxon>
        <taxon>Bacillati</taxon>
        <taxon>Cyanobacteriota</taxon>
        <taxon>Cyanophyceae</taxon>
        <taxon>Oscillatoriophycideae</taxon>
        <taxon>Aerosakkonematales</taxon>
        <taxon>Aerosakkonemataceae</taxon>
        <taxon>Floridanema</taxon>
    </lineage>
</organism>
<reference evidence="1 2" key="1">
    <citation type="submission" date="2016-11" db="EMBL/GenBank/DDBJ databases">
        <title>Draft Genome Sequences of Nine Cyanobacterial Strains from Diverse Habitats.</title>
        <authorList>
            <person name="Zhu T."/>
            <person name="Hou S."/>
            <person name="Lu X."/>
            <person name="Hess W.R."/>
        </authorList>
    </citation>
    <scope>NUCLEOTIDE SEQUENCE [LARGE SCALE GENOMIC DNA]</scope>
    <source>
        <strain evidence="1 2">IAM M-71</strain>
    </source>
</reference>
<accession>A0A1U7IRV6</accession>
<dbReference type="RefSeq" id="WP_073592165.1">
    <property type="nucleotide sequence ID" value="NZ_MRCE01000003.1"/>
</dbReference>
<dbReference type="InterPro" id="IPR005358">
    <property type="entry name" value="Puta_zinc/iron-chelating_dom"/>
</dbReference>
<dbReference type="Proteomes" id="UP000185860">
    <property type="component" value="Unassembled WGS sequence"/>
</dbReference>